<keyword evidence="2 6" id="KW-0032">Aminotransferase</keyword>
<dbReference type="CDD" id="cd00609">
    <property type="entry name" value="AAT_like"/>
    <property type="match status" value="1"/>
</dbReference>
<dbReference type="PANTHER" id="PTHR42790:SF19">
    <property type="entry name" value="KYNURENINE_ALPHA-AMINOADIPATE AMINOTRANSFERASE, MITOCHONDRIAL"/>
    <property type="match status" value="1"/>
</dbReference>
<dbReference type="Gene3D" id="3.90.1150.10">
    <property type="entry name" value="Aspartate Aminotransferase, domain 1"/>
    <property type="match status" value="1"/>
</dbReference>
<dbReference type="Pfam" id="PF00155">
    <property type="entry name" value="Aminotran_1_2"/>
    <property type="match status" value="1"/>
</dbReference>
<dbReference type="EMBL" id="CP001686">
    <property type="protein sequence ID" value="ACV05344.1"/>
    <property type="molecule type" value="Genomic_DNA"/>
</dbReference>
<evidence type="ECO:0000313" key="6">
    <source>
        <dbReference type="EMBL" id="ACV05344.1"/>
    </source>
</evidence>
<evidence type="ECO:0000256" key="1">
    <source>
        <dbReference type="ARBA" id="ARBA00001933"/>
    </source>
</evidence>
<dbReference type="GO" id="GO:0008483">
    <property type="term" value="F:transaminase activity"/>
    <property type="evidence" value="ECO:0007669"/>
    <property type="project" value="UniProtKB-KW"/>
</dbReference>
<sequence>MSSGFSPIPLPGDGGAPLHGGLPAAEALPVAALQDSFAQALARGSLPTDELQYGTPAGRPELREALALRERTRTGRVSVTNGGLHGLHLVTRSLVAPGDLVTAETPTYPLAAGVFRAAGARTAVVPTCAEGIDLDALSRQLRAGEVPTCVYVVPYFHNPTGVSATGEVLTELHRLAVRYGFVVVADCAYRDLAPDPTRPEAVAGSDHWVELGSFSKTLGPGLRIGWVHGPEWLVERVTAVRGVEDQHGSGVTQAAVAHLLSTPGRYDGAVTRAAALYAERTRYVARLVADSDLGAAVELDPPAGGLFLWLTFRDPAVDVLLLAELAARRGTSFTPGTDFDPTGTGHYSSSLRLGVGNQPRSELETGVRRLLQAFDDLRGVTR</sequence>
<dbReference type="KEGG" id="kse:Ksed_02620"/>
<dbReference type="InterPro" id="IPR004839">
    <property type="entry name" value="Aminotransferase_I/II_large"/>
</dbReference>
<keyword evidence="3" id="KW-0808">Transferase</keyword>
<dbReference type="InterPro" id="IPR015422">
    <property type="entry name" value="PyrdxlP-dep_Trfase_small"/>
</dbReference>
<dbReference type="RefSeq" id="WP_012801762.1">
    <property type="nucleotide sequence ID" value="NC_013169.1"/>
</dbReference>
<name>C7NJL4_KYTSD</name>
<evidence type="ECO:0000259" key="5">
    <source>
        <dbReference type="Pfam" id="PF00155"/>
    </source>
</evidence>
<dbReference type="InterPro" id="IPR050859">
    <property type="entry name" value="Class-I_PLP-dep_aminotransf"/>
</dbReference>
<gene>
    <name evidence="6" type="ordered locus">Ksed_02620</name>
</gene>
<accession>C7NJL4</accession>
<dbReference type="Gene3D" id="3.40.640.10">
    <property type="entry name" value="Type I PLP-dependent aspartate aminotransferase-like (Major domain)"/>
    <property type="match status" value="1"/>
</dbReference>
<dbReference type="HOGENOM" id="CLU_017584_0_6_11"/>
<dbReference type="InterPro" id="IPR015421">
    <property type="entry name" value="PyrdxlP-dep_Trfase_major"/>
</dbReference>
<comment type="cofactor">
    <cofactor evidence="1">
        <name>pyridoxal 5'-phosphate</name>
        <dbReference type="ChEBI" id="CHEBI:597326"/>
    </cofactor>
</comment>
<proteinExistence type="predicted"/>
<dbReference type="AlphaFoldDB" id="C7NJL4"/>
<dbReference type="Proteomes" id="UP000006666">
    <property type="component" value="Chromosome"/>
</dbReference>
<dbReference type="InterPro" id="IPR015424">
    <property type="entry name" value="PyrdxlP-dep_Trfase"/>
</dbReference>
<reference evidence="6 7" key="1">
    <citation type="journal article" date="2009" name="Stand. Genomic Sci.">
        <title>Complete genome sequence of Kytococcus sedentarius type strain (541).</title>
        <authorList>
            <person name="Sims D."/>
            <person name="Brettin T."/>
            <person name="Detter J.C."/>
            <person name="Han C."/>
            <person name="Lapidus A."/>
            <person name="Copeland A."/>
            <person name="Glavina Del Rio T."/>
            <person name="Nolan M."/>
            <person name="Chen F."/>
            <person name="Lucas S."/>
            <person name="Tice H."/>
            <person name="Cheng J.F."/>
            <person name="Bruce D."/>
            <person name="Goodwin L."/>
            <person name="Pitluck S."/>
            <person name="Ovchinnikova G."/>
            <person name="Pati A."/>
            <person name="Ivanova N."/>
            <person name="Mavrommatis K."/>
            <person name="Chen A."/>
            <person name="Palaniappan K."/>
            <person name="D'haeseleer P."/>
            <person name="Chain P."/>
            <person name="Bristow J."/>
            <person name="Eisen J.A."/>
            <person name="Markowitz V."/>
            <person name="Hugenholtz P."/>
            <person name="Schneider S."/>
            <person name="Goker M."/>
            <person name="Pukall R."/>
            <person name="Kyrpides N.C."/>
            <person name="Klenk H.P."/>
        </authorList>
    </citation>
    <scope>NUCLEOTIDE SEQUENCE [LARGE SCALE GENOMIC DNA]</scope>
    <source>
        <strain evidence="7">ATCC 14392 / DSM 20547 / JCM 11482 / CCUG 33030 / NBRC 15357 / NCTC 11040 / CCM 314 / 541</strain>
    </source>
</reference>
<dbReference type="GO" id="GO:1901605">
    <property type="term" value="P:alpha-amino acid metabolic process"/>
    <property type="evidence" value="ECO:0007669"/>
    <property type="project" value="TreeGrafter"/>
</dbReference>
<evidence type="ECO:0000256" key="3">
    <source>
        <dbReference type="ARBA" id="ARBA00022679"/>
    </source>
</evidence>
<dbReference type="STRING" id="478801.Ksed_02620"/>
<organism evidence="6 7">
    <name type="scientific">Kytococcus sedentarius (strain ATCC 14392 / DSM 20547 / JCM 11482 / CCUG 33030 / NBRC 15357 / NCTC 11040 / CCM 314 / 541)</name>
    <name type="common">Micrococcus sedentarius</name>
    <dbReference type="NCBI Taxonomy" id="478801"/>
    <lineage>
        <taxon>Bacteria</taxon>
        <taxon>Bacillati</taxon>
        <taxon>Actinomycetota</taxon>
        <taxon>Actinomycetes</taxon>
        <taxon>Micrococcales</taxon>
        <taxon>Kytococcaceae</taxon>
        <taxon>Kytococcus</taxon>
    </lineage>
</organism>
<protein>
    <submittedName>
        <fullName evidence="6">Transcriptional regulator with HTH domain and aminotransferase domain</fullName>
    </submittedName>
</protein>
<evidence type="ECO:0000256" key="4">
    <source>
        <dbReference type="ARBA" id="ARBA00022898"/>
    </source>
</evidence>
<dbReference type="SUPFAM" id="SSF53383">
    <property type="entry name" value="PLP-dependent transferases"/>
    <property type="match status" value="1"/>
</dbReference>
<evidence type="ECO:0000313" key="7">
    <source>
        <dbReference type="Proteomes" id="UP000006666"/>
    </source>
</evidence>
<feature type="domain" description="Aminotransferase class I/classII large" evidence="5">
    <location>
        <begin position="46"/>
        <end position="370"/>
    </location>
</feature>
<dbReference type="eggNOG" id="COG1167">
    <property type="taxonomic scope" value="Bacteria"/>
</dbReference>
<keyword evidence="7" id="KW-1185">Reference proteome</keyword>
<evidence type="ECO:0000256" key="2">
    <source>
        <dbReference type="ARBA" id="ARBA00022576"/>
    </source>
</evidence>
<keyword evidence="4" id="KW-0663">Pyridoxal phosphate</keyword>
<dbReference type="PANTHER" id="PTHR42790">
    <property type="entry name" value="AMINOTRANSFERASE"/>
    <property type="match status" value="1"/>
</dbReference>
<dbReference type="GO" id="GO:0030170">
    <property type="term" value="F:pyridoxal phosphate binding"/>
    <property type="evidence" value="ECO:0007669"/>
    <property type="project" value="InterPro"/>
</dbReference>